<sequence>MLHDTTTTPQLFELYVGHGFCDYEASAVTHTLNIANEVLARTAFDWRFVAETPGVVQGLTGGLLRAEPLIDDHNVADVLIVVGGKSGAAAGWQRRARQMQRLGRPAVLLSDAATAYIELTKNPPGHVTTHWRDAVALNETGYYPNLTARFSENSGGIITAAGMGATAELVIGLISSSLEAAQVAELGNRLLLHTLRKSDAEQPKDIADNQGLFDAQVTEAIRLMEETIADPISMADLTDQLGLSTRSLERTFRKVFDDTPARFYKRLRTKRARNMIEETLLPIVDVAVATGFGSVDTMSKAVREEYGLSPAKMRARKKIKLLKYD</sequence>
<dbReference type="PANTHER" id="PTHR46796">
    <property type="entry name" value="HTH-TYPE TRANSCRIPTIONAL ACTIVATOR RHAS-RELATED"/>
    <property type="match status" value="1"/>
</dbReference>
<evidence type="ECO:0000256" key="3">
    <source>
        <dbReference type="ARBA" id="ARBA00023163"/>
    </source>
</evidence>
<dbReference type="PANTHER" id="PTHR46796:SF13">
    <property type="entry name" value="HTH-TYPE TRANSCRIPTIONAL ACTIVATOR RHAS"/>
    <property type="match status" value="1"/>
</dbReference>
<dbReference type="GO" id="GO:0043565">
    <property type="term" value="F:sequence-specific DNA binding"/>
    <property type="evidence" value="ECO:0007669"/>
    <property type="project" value="InterPro"/>
</dbReference>
<dbReference type="InterPro" id="IPR029062">
    <property type="entry name" value="Class_I_gatase-like"/>
</dbReference>
<evidence type="ECO:0000313" key="5">
    <source>
        <dbReference type="EMBL" id="CRK75516.1"/>
    </source>
</evidence>
<name>A0A0U1NLB2_9RHOB</name>
<dbReference type="PROSITE" id="PS01124">
    <property type="entry name" value="HTH_ARAC_FAMILY_2"/>
    <property type="match status" value="1"/>
</dbReference>
<dbReference type="AlphaFoldDB" id="A0A0U1NLB2"/>
<feature type="domain" description="HTH araC/xylS-type" evidence="4">
    <location>
        <begin position="218"/>
        <end position="316"/>
    </location>
</feature>
<dbReference type="InterPro" id="IPR050204">
    <property type="entry name" value="AraC_XylS_family_regulators"/>
</dbReference>
<proteinExistence type="predicted"/>
<protein>
    <submittedName>
        <fullName evidence="5">Carnitine catabolism transcriptional activator</fullName>
    </submittedName>
</protein>
<keyword evidence="3" id="KW-0804">Transcription</keyword>
<dbReference type="RefSeq" id="WP_048598930.1">
    <property type="nucleotide sequence ID" value="NZ_CBFHGK010000005.1"/>
</dbReference>
<dbReference type="InterPro" id="IPR018060">
    <property type="entry name" value="HTH_AraC"/>
</dbReference>
<gene>
    <name evidence="5" type="primary">cdhR_2</name>
    <name evidence="5" type="ORF">NIG5292_01564</name>
</gene>
<reference evidence="5 6" key="1">
    <citation type="submission" date="2015-04" db="EMBL/GenBank/DDBJ databases">
        <authorList>
            <person name="Syromyatnikov M.Y."/>
            <person name="Popov V.N."/>
        </authorList>
    </citation>
    <scope>NUCLEOTIDE SEQUENCE [LARGE SCALE GENOMIC DNA]</scope>
    <source>
        <strain evidence="5 6">CECT 5292</strain>
    </source>
</reference>
<keyword evidence="1" id="KW-0805">Transcription regulation</keyword>
<dbReference type="STRING" id="282199.GCA_001049735_01563"/>
<keyword evidence="2" id="KW-0238">DNA-binding</keyword>
<dbReference type="Proteomes" id="UP000048949">
    <property type="component" value="Unassembled WGS sequence"/>
</dbReference>
<dbReference type="SMART" id="SM00342">
    <property type="entry name" value="HTH_ARAC"/>
    <property type="match status" value="1"/>
</dbReference>
<dbReference type="SUPFAM" id="SSF46689">
    <property type="entry name" value="Homeodomain-like"/>
    <property type="match status" value="2"/>
</dbReference>
<dbReference type="EMBL" id="CVQV01000006">
    <property type="protein sequence ID" value="CRK75516.1"/>
    <property type="molecule type" value="Genomic_DNA"/>
</dbReference>
<dbReference type="GO" id="GO:0003700">
    <property type="term" value="F:DNA-binding transcription factor activity"/>
    <property type="evidence" value="ECO:0007669"/>
    <property type="project" value="InterPro"/>
</dbReference>
<dbReference type="Pfam" id="PF12833">
    <property type="entry name" value="HTH_18"/>
    <property type="match status" value="1"/>
</dbReference>
<dbReference type="Gene3D" id="1.10.10.60">
    <property type="entry name" value="Homeodomain-like"/>
    <property type="match status" value="1"/>
</dbReference>
<evidence type="ECO:0000256" key="1">
    <source>
        <dbReference type="ARBA" id="ARBA00023015"/>
    </source>
</evidence>
<dbReference type="InterPro" id="IPR009057">
    <property type="entry name" value="Homeodomain-like_sf"/>
</dbReference>
<dbReference type="OrthoDB" id="9793400at2"/>
<evidence type="ECO:0000256" key="2">
    <source>
        <dbReference type="ARBA" id="ARBA00023125"/>
    </source>
</evidence>
<keyword evidence="6" id="KW-1185">Reference proteome</keyword>
<dbReference type="SUPFAM" id="SSF52317">
    <property type="entry name" value="Class I glutamine amidotransferase-like"/>
    <property type="match status" value="1"/>
</dbReference>
<evidence type="ECO:0000259" key="4">
    <source>
        <dbReference type="PROSITE" id="PS01124"/>
    </source>
</evidence>
<evidence type="ECO:0000313" key="6">
    <source>
        <dbReference type="Proteomes" id="UP000048949"/>
    </source>
</evidence>
<accession>A0A0U1NLB2</accession>
<organism evidence="5 6">
    <name type="scientific">Nereida ignava</name>
    <dbReference type="NCBI Taxonomy" id="282199"/>
    <lineage>
        <taxon>Bacteria</taxon>
        <taxon>Pseudomonadati</taxon>
        <taxon>Pseudomonadota</taxon>
        <taxon>Alphaproteobacteria</taxon>
        <taxon>Rhodobacterales</taxon>
        <taxon>Roseobacteraceae</taxon>
        <taxon>Nereida</taxon>
    </lineage>
</organism>
<dbReference type="Gene3D" id="3.40.50.880">
    <property type="match status" value="1"/>
</dbReference>